<evidence type="ECO:0000256" key="4">
    <source>
        <dbReference type="ARBA" id="ARBA00022692"/>
    </source>
</evidence>
<protein>
    <recommendedName>
        <fullName evidence="12">ABC3 transporter permease protein domain-containing protein</fullName>
    </recommendedName>
</protein>
<dbReference type="Pfam" id="PF12704">
    <property type="entry name" value="MacB_PCD"/>
    <property type="match status" value="1"/>
</dbReference>
<feature type="transmembrane region" description="Helical" evidence="7">
    <location>
        <begin position="368"/>
        <end position="389"/>
    </location>
</feature>
<evidence type="ECO:0000259" key="8">
    <source>
        <dbReference type="Pfam" id="PF02687"/>
    </source>
</evidence>
<keyword evidence="4 7" id="KW-0812">Transmembrane</keyword>
<feature type="domain" description="ABC3 transporter permease C-terminal" evidence="8">
    <location>
        <begin position="266"/>
        <end position="397"/>
    </location>
</feature>
<evidence type="ECO:0000256" key="3">
    <source>
        <dbReference type="ARBA" id="ARBA00022475"/>
    </source>
</evidence>
<evidence type="ECO:0000256" key="7">
    <source>
        <dbReference type="SAM" id="Phobius"/>
    </source>
</evidence>
<evidence type="ECO:0000256" key="2">
    <source>
        <dbReference type="ARBA" id="ARBA00005236"/>
    </source>
</evidence>
<keyword evidence="3" id="KW-1003">Cell membrane</keyword>
<evidence type="ECO:0000256" key="6">
    <source>
        <dbReference type="ARBA" id="ARBA00023136"/>
    </source>
</evidence>
<dbReference type="PANTHER" id="PTHR30489">
    <property type="entry name" value="LIPOPROTEIN-RELEASING SYSTEM TRANSMEMBRANE PROTEIN LOLE"/>
    <property type="match status" value="1"/>
</dbReference>
<feature type="domain" description="MacB-like periplasmic core" evidence="9">
    <location>
        <begin position="22"/>
        <end position="238"/>
    </location>
</feature>
<evidence type="ECO:0000256" key="1">
    <source>
        <dbReference type="ARBA" id="ARBA00004651"/>
    </source>
</evidence>
<dbReference type="InterPro" id="IPR025857">
    <property type="entry name" value="MacB_PCD"/>
</dbReference>
<reference evidence="10 11" key="1">
    <citation type="journal article" date="2015" name="Microbiome">
        <title>Genomic resolution of linkages in carbon, nitrogen, and sulfur cycling among widespread estuary sediment bacteria.</title>
        <authorList>
            <person name="Baker B.J."/>
            <person name="Lazar C.S."/>
            <person name="Teske A.P."/>
            <person name="Dick G.J."/>
        </authorList>
    </citation>
    <scope>NUCLEOTIDE SEQUENCE [LARGE SCALE GENOMIC DNA]</scope>
    <source>
        <strain evidence="10">SM23_42</strain>
    </source>
</reference>
<evidence type="ECO:0008006" key="12">
    <source>
        <dbReference type="Google" id="ProtNLM"/>
    </source>
</evidence>
<dbReference type="GO" id="GO:0044874">
    <property type="term" value="P:lipoprotein localization to outer membrane"/>
    <property type="evidence" value="ECO:0007669"/>
    <property type="project" value="TreeGrafter"/>
</dbReference>
<gene>
    <name evidence="10" type="ORF">AMJ83_00310</name>
</gene>
<dbReference type="InterPro" id="IPR051447">
    <property type="entry name" value="Lipoprotein-release_system"/>
</dbReference>
<dbReference type="AlphaFoldDB" id="A0A0S8FVI4"/>
<dbReference type="PANTHER" id="PTHR30489:SF0">
    <property type="entry name" value="LIPOPROTEIN-RELEASING SYSTEM TRANSMEMBRANE PROTEIN LOLE"/>
    <property type="match status" value="1"/>
</dbReference>
<evidence type="ECO:0000256" key="5">
    <source>
        <dbReference type="ARBA" id="ARBA00022989"/>
    </source>
</evidence>
<dbReference type="EMBL" id="LJUJ01000001">
    <property type="protein sequence ID" value="KPK64681.1"/>
    <property type="molecule type" value="Genomic_DNA"/>
</dbReference>
<sequence>MQLFRLAYRNFFRNTRRSIISGISVALAITAIIVMRSYISGIFENISGNIVRLISGHIRITTTEYERRERMIPLSESLELTPQFYEALPEEGIALTSPRIKFGVLLGEEELNIPALGYAIHPEKERDIAALNKRLIGGSYINSGERAAIIGSGLAERLEVTIGDTLTIITRTAYDSPTGMNLLVKGIFHIGIGGMDRSLFYIPLDVGQELLDLEDRATEFVILVNDPNDAIDIARVIRARFDLSVVPFQHNPLLRYVNTANVVFSLFYLVVLLVACSTIANTMLMIVFERTKEIGMMKALGLTNLSIVGLLTIEAGIIGTLGSAMGTILGGLLSYWLKYQGIDISMASSSSSADMPFGPIIYLEPTPLIILAGFLFGLLITIVVALLPISRVTKLEPAKALKTI</sequence>
<evidence type="ECO:0000313" key="10">
    <source>
        <dbReference type="EMBL" id="KPK64681.1"/>
    </source>
</evidence>
<proteinExistence type="inferred from homology"/>
<keyword evidence="6 7" id="KW-0472">Membrane</keyword>
<accession>A0A0S8FVI4</accession>
<name>A0A0S8FVI4_UNCW3</name>
<comment type="subcellular location">
    <subcellularLocation>
        <location evidence="1">Cell membrane</location>
        <topology evidence="1">Multi-pass membrane protein</topology>
    </subcellularLocation>
</comment>
<dbReference type="GO" id="GO:0098797">
    <property type="term" value="C:plasma membrane protein complex"/>
    <property type="evidence" value="ECO:0007669"/>
    <property type="project" value="TreeGrafter"/>
</dbReference>
<comment type="caution">
    <text evidence="10">The sequence shown here is derived from an EMBL/GenBank/DDBJ whole genome shotgun (WGS) entry which is preliminary data.</text>
</comment>
<feature type="transmembrane region" description="Helical" evidence="7">
    <location>
        <begin position="266"/>
        <end position="288"/>
    </location>
</feature>
<comment type="similarity">
    <text evidence="2">Belongs to the ABC-4 integral membrane protein family. LolC/E subfamily.</text>
</comment>
<dbReference type="InterPro" id="IPR003838">
    <property type="entry name" value="ABC3_permease_C"/>
</dbReference>
<dbReference type="Proteomes" id="UP000051373">
    <property type="component" value="Unassembled WGS sequence"/>
</dbReference>
<feature type="transmembrane region" description="Helical" evidence="7">
    <location>
        <begin position="308"/>
        <end position="337"/>
    </location>
</feature>
<evidence type="ECO:0000259" key="9">
    <source>
        <dbReference type="Pfam" id="PF12704"/>
    </source>
</evidence>
<dbReference type="Pfam" id="PF02687">
    <property type="entry name" value="FtsX"/>
    <property type="match status" value="1"/>
</dbReference>
<keyword evidence="5 7" id="KW-1133">Transmembrane helix</keyword>
<feature type="transmembrane region" description="Helical" evidence="7">
    <location>
        <begin position="20"/>
        <end position="39"/>
    </location>
</feature>
<evidence type="ECO:0000313" key="11">
    <source>
        <dbReference type="Proteomes" id="UP000051373"/>
    </source>
</evidence>
<organism evidence="10 11">
    <name type="scientific">candidate division WOR_3 bacterium SM23_42</name>
    <dbReference type="NCBI Taxonomy" id="1703779"/>
    <lineage>
        <taxon>Bacteria</taxon>
        <taxon>Bacteria division WOR-3</taxon>
    </lineage>
</organism>
<dbReference type="STRING" id="1703779.AMJ83_00310"/>